<accession>A0A1I9G8W4</accession>
<evidence type="ECO:0000313" key="1">
    <source>
        <dbReference type="EMBL" id="CDQ06731.1"/>
    </source>
</evidence>
<proteinExistence type="predicted"/>
<gene>
    <name evidence="1" type="primary">Bm13026</name>
    <name evidence="1" type="ORF">BM_Bm13026</name>
</gene>
<name>A0A1I9G8W4_BRUMA</name>
<protein>
    <submittedName>
        <fullName evidence="1">Bm13026</fullName>
    </submittedName>
</protein>
<organism evidence="1">
    <name type="scientific">Brugia malayi</name>
    <name type="common">Filarial nematode worm</name>
    <dbReference type="NCBI Taxonomy" id="6279"/>
    <lineage>
        <taxon>Eukaryota</taxon>
        <taxon>Metazoa</taxon>
        <taxon>Ecdysozoa</taxon>
        <taxon>Nematoda</taxon>
        <taxon>Chromadorea</taxon>
        <taxon>Rhabditida</taxon>
        <taxon>Spirurina</taxon>
        <taxon>Spiruromorpha</taxon>
        <taxon>Filarioidea</taxon>
        <taxon>Onchocercidae</taxon>
        <taxon>Brugia</taxon>
    </lineage>
</organism>
<dbReference type="AlphaFoldDB" id="A0A1I9G8W4"/>
<dbReference type="EMBL" id="LN856351">
    <property type="protein sequence ID" value="CDQ06731.1"/>
    <property type="molecule type" value="Genomic_DNA"/>
</dbReference>
<sequence length="46" mass="5089">MLITRNGIYVAQTSRWWRNGHNCSNNSTNFYTIDIISAAVANSIGG</sequence>
<reference evidence="1" key="2">
    <citation type="submission" date="2012-12" db="EMBL/GenBank/DDBJ databases">
        <authorList>
            <consortium name="WormBase Consortium"/>
            <person name="Ghedin E."/>
            <person name="Paulini M."/>
        </authorList>
    </citation>
    <scope>NUCLEOTIDE SEQUENCE</scope>
    <source>
        <strain evidence="1">FR3</strain>
    </source>
</reference>
<reference evidence="1" key="1">
    <citation type="journal article" date="2007" name="Science">
        <title>Draft genome of the filarial nematode parasite Brugia malayi.</title>
        <authorList>
            <person name="Ghedin E."/>
            <person name="Wang S."/>
            <person name="Spiro D."/>
            <person name="Caler E."/>
            <person name="Zhao Q."/>
            <person name="Crabtree J."/>
            <person name="Allen J.E."/>
            <person name="Delcher A.L."/>
            <person name="Guiliano D.B."/>
            <person name="Miranda-Saavedra D."/>
            <person name="Angiuoli S.V."/>
            <person name="Creasy T."/>
            <person name="Amedeo P."/>
            <person name="Haas B."/>
            <person name="El-Sayed N.M."/>
            <person name="Wortman J.R."/>
            <person name="Feldblyum T."/>
            <person name="Tallon L."/>
            <person name="Schatz M."/>
            <person name="Shumway M."/>
            <person name="Koo H."/>
            <person name="Salzberg S.L."/>
            <person name="Schobel S."/>
            <person name="Pertea M."/>
            <person name="Pop M."/>
            <person name="White O."/>
            <person name="Barton G.J."/>
            <person name="Carlow C.K."/>
            <person name="Crawford M.J."/>
            <person name="Daub J."/>
            <person name="Dimmic M.W."/>
            <person name="Estes C.F."/>
            <person name="Foster J.M."/>
            <person name="Ganatra M."/>
            <person name="Gregory W.F."/>
            <person name="Johnson N.M."/>
            <person name="Jin J."/>
            <person name="Komuniecki R."/>
            <person name="Korf I."/>
            <person name="Kumar S."/>
            <person name="Laney S."/>
            <person name="Li B.W."/>
            <person name="Li W."/>
            <person name="Lindblom T.H."/>
            <person name="Lustigman S."/>
            <person name="Ma D."/>
            <person name="Maina C.V."/>
            <person name="Martin D.M."/>
            <person name="McCarter J.P."/>
            <person name="McReynolds L."/>
            <person name="Mitreva M."/>
            <person name="Nutman T.B."/>
            <person name="Parkinson J."/>
            <person name="Peregrin-Alvarez J.M."/>
            <person name="Poole C."/>
            <person name="Ren Q."/>
            <person name="Saunders L."/>
            <person name="Sluder A.E."/>
            <person name="Smith K."/>
            <person name="Stanke M."/>
            <person name="Unnasch T.R."/>
            <person name="Ware J."/>
            <person name="Wei A.D."/>
            <person name="Weil G."/>
            <person name="Williams D.J."/>
            <person name="Zhang Y."/>
            <person name="Williams S.A."/>
            <person name="Fraser-Liggett C."/>
            <person name="Slatko B."/>
            <person name="Blaxter M.L."/>
            <person name="Scott A.L."/>
        </authorList>
    </citation>
    <scope>NUCLEOTIDE SEQUENCE</scope>
    <source>
        <strain evidence="1">FR3</strain>
    </source>
</reference>